<accession>A0A9Q1EX29</accession>
<comment type="caution">
    <text evidence="1">The sequence shown here is derived from an EMBL/GenBank/DDBJ whole genome shotgun (WGS) entry which is preliminary data.</text>
</comment>
<dbReference type="AlphaFoldDB" id="A0A9Q1EX29"/>
<dbReference type="Proteomes" id="UP001152622">
    <property type="component" value="Chromosome 11"/>
</dbReference>
<proteinExistence type="predicted"/>
<reference evidence="1" key="1">
    <citation type="journal article" date="2023" name="Science">
        <title>Genome structures resolve the early diversification of teleost fishes.</title>
        <authorList>
            <person name="Parey E."/>
            <person name="Louis A."/>
            <person name="Montfort J."/>
            <person name="Bouchez O."/>
            <person name="Roques C."/>
            <person name="Iampietro C."/>
            <person name="Lluch J."/>
            <person name="Castinel A."/>
            <person name="Donnadieu C."/>
            <person name="Desvignes T."/>
            <person name="Floi Bucao C."/>
            <person name="Jouanno E."/>
            <person name="Wen M."/>
            <person name="Mejri S."/>
            <person name="Dirks R."/>
            <person name="Jansen H."/>
            <person name="Henkel C."/>
            <person name="Chen W.J."/>
            <person name="Zahm M."/>
            <person name="Cabau C."/>
            <person name="Klopp C."/>
            <person name="Thompson A.W."/>
            <person name="Robinson-Rechavi M."/>
            <person name="Braasch I."/>
            <person name="Lecointre G."/>
            <person name="Bobe J."/>
            <person name="Postlethwait J.H."/>
            <person name="Berthelot C."/>
            <person name="Roest Crollius H."/>
            <person name="Guiguen Y."/>
        </authorList>
    </citation>
    <scope>NUCLEOTIDE SEQUENCE</scope>
    <source>
        <strain evidence="1">WJC10195</strain>
    </source>
</reference>
<sequence length="131" mass="15000">MSVEMEMTLPTTPRVIMLGNSVMSATRWMVSMEGKVFFEPEQLHDFATTLAVFFGSHYVFNLEYEESASTTLEMIQRFFVRINPEEGTKCSAKQGTSRKTGSVVKRKVANISSRIPTFLQRLAEFEWRTSN</sequence>
<keyword evidence="2" id="KW-1185">Reference proteome</keyword>
<organism evidence="1 2">
    <name type="scientific">Synaphobranchus kaupii</name>
    <name type="common">Kaup's arrowtooth eel</name>
    <dbReference type="NCBI Taxonomy" id="118154"/>
    <lineage>
        <taxon>Eukaryota</taxon>
        <taxon>Metazoa</taxon>
        <taxon>Chordata</taxon>
        <taxon>Craniata</taxon>
        <taxon>Vertebrata</taxon>
        <taxon>Euteleostomi</taxon>
        <taxon>Actinopterygii</taxon>
        <taxon>Neopterygii</taxon>
        <taxon>Teleostei</taxon>
        <taxon>Anguilliformes</taxon>
        <taxon>Synaphobranchidae</taxon>
        <taxon>Synaphobranchus</taxon>
    </lineage>
</organism>
<gene>
    <name evidence="1" type="ORF">SKAU_G00280560</name>
</gene>
<name>A0A9Q1EX29_SYNKA</name>
<evidence type="ECO:0000313" key="1">
    <source>
        <dbReference type="EMBL" id="KAJ8346655.1"/>
    </source>
</evidence>
<evidence type="ECO:0000313" key="2">
    <source>
        <dbReference type="Proteomes" id="UP001152622"/>
    </source>
</evidence>
<dbReference type="EMBL" id="JAINUF010000011">
    <property type="protein sequence ID" value="KAJ8346655.1"/>
    <property type="molecule type" value="Genomic_DNA"/>
</dbReference>
<dbReference type="OrthoDB" id="8196415at2759"/>
<protein>
    <submittedName>
        <fullName evidence="1">Uncharacterized protein</fullName>
    </submittedName>
</protein>